<dbReference type="InterPro" id="IPR027417">
    <property type="entry name" value="P-loop_NTPase"/>
</dbReference>
<keyword evidence="5 6" id="KW-0067">ATP-binding</keyword>
<keyword evidence="6" id="KW-0597">Phosphoprotein</keyword>
<feature type="domain" description="APS kinase" evidence="8">
    <location>
        <begin position="28"/>
        <end position="174"/>
    </location>
</feature>
<dbReference type="EMBL" id="CP121671">
    <property type="protein sequence ID" value="WFT75419.1"/>
    <property type="molecule type" value="Genomic_DNA"/>
</dbReference>
<dbReference type="InterPro" id="IPR050512">
    <property type="entry name" value="Sulf_AdTrans/APS_kinase"/>
</dbReference>
<gene>
    <name evidence="6 9" type="primary">cysC</name>
    <name evidence="9" type="ORF">P9989_03195</name>
</gene>
<name>A0ABY8IYV4_9BACI</name>
<dbReference type="SUPFAM" id="SSF52540">
    <property type="entry name" value="P-loop containing nucleoside triphosphate hydrolases"/>
    <property type="match status" value="1"/>
</dbReference>
<feature type="binding site" evidence="6">
    <location>
        <begin position="33"/>
        <end position="40"/>
    </location>
    <ligand>
        <name>ATP</name>
        <dbReference type="ChEBI" id="CHEBI:30616"/>
    </ligand>
</feature>
<reference evidence="9 10" key="1">
    <citation type="submission" date="2023-04" db="EMBL/GenBank/DDBJ databases">
        <title>Genome sequence of Halobacillus naozhouensis KACC 21980.</title>
        <authorList>
            <person name="Kim S."/>
            <person name="Heo J."/>
            <person name="Kwon S.-W."/>
        </authorList>
    </citation>
    <scope>NUCLEOTIDE SEQUENCE [LARGE SCALE GENOMIC DNA]</scope>
    <source>
        <strain evidence="9 10">KCTC 13234</strain>
    </source>
</reference>
<comment type="similarity">
    <text evidence="6 7">Belongs to the APS kinase family.</text>
</comment>
<dbReference type="PANTHER" id="PTHR42700:SF1">
    <property type="entry name" value="SULFATE ADENYLYLTRANSFERASE"/>
    <property type="match status" value="1"/>
</dbReference>
<dbReference type="RefSeq" id="WP_283077384.1">
    <property type="nucleotide sequence ID" value="NZ_CP121671.1"/>
</dbReference>
<evidence type="ECO:0000256" key="2">
    <source>
        <dbReference type="ARBA" id="ARBA00012121"/>
    </source>
</evidence>
<evidence type="ECO:0000256" key="7">
    <source>
        <dbReference type="RuleBase" id="RU004347"/>
    </source>
</evidence>
<evidence type="ECO:0000256" key="5">
    <source>
        <dbReference type="ARBA" id="ARBA00022840"/>
    </source>
</evidence>
<dbReference type="GO" id="GO:0004020">
    <property type="term" value="F:adenylylsulfate kinase activity"/>
    <property type="evidence" value="ECO:0007669"/>
    <property type="project" value="UniProtKB-EC"/>
</dbReference>
<evidence type="ECO:0000256" key="1">
    <source>
        <dbReference type="ARBA" id="ARBA00001823"/>
    </source>
</evidence>
<keyword evidence="3 6" id="KW-0808">Transferase</keyword>
<sequence>MNTNIARHDTASISKIDYHRKNQHFSGVVWLTGLSGSGKSTIAKLINQKLYDQGVQTYVLDEDDVRHGLNNDLGYGERDRQENIRRVGEAVKLLVDSGTIVMAAFTSPFRSDRNQIRHKFRENEFLEVFVSCPIEDCEKRDPKGLYKKVRIGEIPSFTGFDSPYEPPHEGDLVVHTDQESEESSSERIFHLLRQKQWI</sequence>
<feature type="active site" description="Phosphoserine intermediate" evidence="6">
    <location>
        <position position="107"/>
    </location>
</feature>
<dbReference type="Pfam" id="PF01583">
    <property type="entry name" value="APS_kinase"/>
    <property type="match status" value="1"/>
</dbReference>
<organism evidence="9 10">
    <name type="scientific">Halobacillus naozhouensis</name>
    <dbReference type="NCBI Taxonomy" id="554880"/>
    <lineage>
        <taxon>Bacteria</taxon>
        <taxon>Bacillati</taxon>
        <taxon>Bacillota</taxon>
        <taxon>Bacilli</taxon>
        <taxon>Bacillales</taxon>
        <taxon>Bacillaceae</taxon>
        <taxon>Halobacillus</taxon>
    </lineage>
</organism>
<comment type="pathway">
    <text evidence="6 7">Sulfur metabolism; hydrogen sulfide biosynthesis; sulfite from sulfate: step 2/3.</text>
</comment>
<evidence type="ECO:0000313" key="10">
    <source>
        <dbReference type="Proteomes" id="UP001221597"/>
    </source>
</evidence>
<dbReference type="CDD" id="cd02027">
    <property type="entry name" value="APSK"/>
    <property type="match status" value="1"/>
</dbReference>
<dbReference type="NCBIfam" id="TIGR00455">
    <property type="entry name" value="apsK"/>
    <property type="match status" value="1"/>
</dbReference>
<evidence type="ECO:0000259" key="8">
    <source>
        <dbReference type="Pfam" id="PF01583"/>
    </source>
</evidence>
<evidence type="ECO:0000256" key="6">
    <source>
        <dbReference type="HAMAP-Rule" id="MF_00065"/>
    </source>
</evidence>
<proteinExistence type="inferred from homology"/>
<dbReference type="InterPro" id="IPR002891">
    <property type="entry name" value="APS"/>
</dbReference>
<keyword evidence="4 6" id="KW-0547">Nucleotide-binding</keyword>
<accession>A0ABY8IYV4</accession>
<dbReference type="InterPro" id="IPR059117">
    <property type="entry name" value="APS_kinase_dom"/>
</dbReference>
<keyword evidence="6 7" id="KW-0418">Kinase</keyword>
<comment type="catalytic activity">
    <reaction evidence="1 6 7">
        <text>adenosine 5'-phosphosulfate + ATP = 3'-phosphoadenylyl sulfate + ADP + H(+)</text>
        <dbReference type="Rhea" id="RHEA:24152"/>
        <dbReference type="ChEBI" id="CHEBI:15378"/>
        <dbReference type="ChEBI" id="CHEBI:30616"/>
        <dbReference type="ChEBI" id="CHEBI:58243"/>
        <dbReference type="ChEBI" id="CHEBI:58339"/>
        <dbReference type="ChEBI" id="CHEBI:456216"/>
        <dbReference type="EC" id="2.7.1.25"/>
    </reaction>
</comment>
<keyword evidence="10" id="KW-1185">Reference proteome</keyword>
<evidence type="ECO:0000313" key="9">
    <source>
        <dbReference type="EMBL" id="WFT75419.1"/>
    </source>
</evidence>
<dbReference type="HAMAP" id="MF_00065">
    <property type="entry name" value="Adenylyl_sulf_kinase"/>
    <property type="match status" value="1"/>
</dbReference>
<protein>
    <recommendedName>
        <fullName evidence="2 6">Adenylyl-sulfate kinase</fullName>
        <ecNumber evidence="2 6">2.7.1.25</ecNumber>
    </recommendedName>
    <alternativeName>
        <fullName evidence="6">APS kinase</fullName>
    </alternativeName>
    <alternativeName>
        <fullName evidence="6">ATP adenosine-5'-phosphosulfate 3'-phosphotransferase</fullName>
    </alternativeName>
    <alternativeName>
        <fullName evidence="6">Adenosine-5'-phosphosulfate kinase</fullName>
    </alternativeName>
</protein>
<evidence type="ECO:0000256" key="3">
    <source>
        <dbReference type="ARBA" id="ARBA00022679"/>
    </source>
</evidence>
<dbReference type="Gene3D" id="3.40.50.300">
    <property type="entry name" value="P-loop containing nucleotide triphosphate hydrolases"/>
    <property type="match status" value="1"/>
</dbReference>
<dbReference type="EC" id="2.7.1.25" evidence="2 6"/>
<comment type="function">
    <text evidence="6 7">Catalyzes the synthesis of activated sulfate.</text>
</comment>
<dbReference type="PANTHER" id="PTHR42700">
    <property type="entry name" value="SULFATE ADENYLYLTRANSFERASE"/>
    <property type="match status" value="1"/>
</dbReference>
<dbReference type="NCBIfam" id="NF003013">
    <property type="entry name" value="PRK03846.1"/>
    <property type="match status" value="1"/>
</dbReference>
<dbReference type="Proteomes" id="UP001221597">
    <property type="component" value="Chromosome"/>
</dbReference>
<evidence type="ECO:0000256" key="4">
    <source>
        <dbReference type="ARBA" id="ARBA00022741"/>
    </source>
</evidence>